<organism evidence="1 2">
    <name type="scientific">Phenylobacterium montanum</name>
    <dbReference type="NCBI Taxonomy" id="2823693"/>
    <lineage>
        <taxon>Bacteria</taxon>
        <taxon>Pseudomonadati</taxon>
        <taxon>Pseudomonadota</taxon>
        <taxon>Alphaproteobacteria</taxon>
        <taxon>Caulobacterales</taxon>
        <taxon>Caulobacteraceae</taxon>
        <taxon>Phenylobacterium</taxon>
    </lineage>
</organism>
<protein>
    <submittedName>
        <fullName evidence="1">Uncharacterized protein</fullName>
    </submittedName>
</protein>
<dbReference type="AlphaFoldDB" id="A0A975IUY4"/>
<evidence type="ECO:0000313" key="2">
    <source>
        <dbReference type="Proteomes" id="UP000676409"/>
    </source>
</evidence>
<sequence length="62" mass="6535">MRLVFGADAALNVFGQLQKTGGLAIPAELADQLVGLLRDKGDQFGFPLAARHVAGPKISMLE</sequence>
<dbReference type="RefSeq" id="WP_211938329.1">
    <property type="nucleotide sequence ID" value="NZ_CP073078.1"/>
</dbReference>
<gene>
    <name evidence="1" type="ORF">KCG34_25160</name>
</gene>
<name>A0A975IUY4_9CAUL</name>
<dbReference type="EMBL" id="CP073078">
    <property type="protein sequence ID" value="QUD88278.1"/>
    <property type="molecule type" value="Genomic_DNA"/>
</dbReference>
<proteinExistence type="predicted"/>
<accession>A0A975IUY4</accession>
<evidence type="ECO:0000313" key="1">
    <source>
        <dbReference type="EMBL" id="QUD88278.1"/>
    </source>
</evidence>
<reference evidence="1" key="1">
    <citation type="submission" date="2021-04" db="EMBL/GenBank/DDBJ databases">
        <title>The complete genome sequence of Caulobacter sp. S6.</title>
        <authorList>
            <person name="Tang Y."/>
            <person name="Ouyang W."/>
            <person name="Liu Q."/>
            <person name="Huang B."/>
            <person name="Guo Z."/>
            <person name="Lei P."/>
        </authorList>
    </citation>
    <scope>NUCLEOTIDE SEQUENCE</scope>
    <source>
        <strain evidence="1">S6</strain>
    </source>
</reference>
<dbReference type="KEGG" id="caul:KCG34_25160"/>
<keyword evidence="2" id="KW-1185">Reference proteome</keyword>
<dbReference type="Proteomes" id="UP000676409">
    <property type="component" value="Chromosome"/>
</dbReference>